<dbReference type="Gene3D" id="1.10.10.10">
    <property type="entry name" value="Winged helix-like DNA-binding domain superfamily/Winged helix DNA-binding domain"/>
    <property type="match status" value="1"/>
</dbReference>
<comment type="caution">
    <text evidence="8">The sequence shown here is derived from an EMBL/GenBank/DDBJ whole genome shotgun (WGS) entry which is preliminary data.</text>
</comment>
<evidence type="ECO:0000259" key="7">
    <source>
        <dbReference type="Pfam" id="PF03501"/>
    </source>
</evidence>
<reference evidence="8" key="1">
    <citation type="submission" date="2022-11" db="EMBL/GenBank/DDBJ databases">
        <authorList>
            <person name="Kikuchi T."/>
        </authorList>
    </citation>
    <scope>NUCLEOTIDE SEQUENCE</scope>
    <source>
        <strain evidence="8">PS1010</strain>
    </source>
</reference>
<comment type="similarity">
    <text evidence="2">Belongs to the eukaryotic ribosomal protein eS10 family.</text>
</comment>
<dbReference type="Proteomes" id="UP001152747">
    <property type="component" value="Unassembled WGS sequence"/>
</dbReference>
<keyword evidence="9" id="KW-1185">Reference proteome</keyword>
<comment type="subcellular location">
    <subcellularLocation>
        <location evidence="1">Cytoplasm</location>
    </subcellularLocation>
</comment>
<dbReference type="GO" id="GO:0003735">
    <property type="term" value="F:structural constituent of ribosome"/>
    <property type="evidence" value="ECO:0007669"/>
    <property type="project" value="TreeGrafter"/>
</dbReference>
<dbReference type="GO" id="GO:0002181">
    <property type="term" value="P:cytoplasmic translation"/>
    <property type="evidence" value="ECO:0007669"/>
    <property type="project" value="UniProtKB-ARBA"/>
</dbReference>
<name>A0A9P1MU29_9PELO</name>
<sequence>MVKHRGATHKLRTRFKLEVNMFIHKSHTKLIYEYLFNEGVTVAKKDFNAKTHPHIEGVTNLEVIKTLKSLASRELVKEQFAWRHYYWYLTDAGISYLREYLALPAEIVPATIKSKPREIRVPQSDRPQRSAPGEKGGDRDAYRTEKATEAGPGAAPVYRAGFGRGAQAPQ</sequence>
<evidence type="ECO:0000313" key="9">
    <source>
        <dbReference type="Proteomes" id="UP001152747"/>
    </source>
</evidence>
<keyword evidence="3" id="KW-0963">Cytoplasm</keyword>
<evidence type="ECO:0000256" key="3">
    <source>
        <dbReference type="ARBA" id="ARBA00022490"/>
    </source>
</evidence>
<keyword evidence="5" id="KW-0687">Ribonucleoprotein</keyword>
<dbReference type="GO" id="GO:0022627">
    <property type="term" value="C:cytosolic small ribosomal subunit"/>
    <property type="evidence" value="ECO:0007669"/>
    <property type="project" value="TreeGrafter"/>
</dbReference>
<dbReference type="EMBL" id="CANHGI010000001">
    <property type="protein sequence ID" value="CAI5439715.1"/>
    <property type="molecule type" value="Genomic_DNA"/>
</dbReference>
<dbReference type="InterPro" id="IPR036388">
    <property type="entry name" value="WH-like_DNA-bd_sf"/>
</dbReference>
<keyword evidence="4" id="KW-0689">Ribosomal protein</keyword>
<dbReference type="Pfam" id="PF03501">
    <property type="entry name" value="S10_plectin"/>
    <property type="match status" value="1"/>
</dbReference>
<dbReference type="OrthoDB" id="5211809at2759"/>
<evidence type="ECO:0000256" key="5">
    <source>
        <dbReference type="ARBA" id="ARBA00023274"/>
    </source>
</evidence>
<evidence type="ECO:0000256" key="6">
    <source>
        <dbReference type="SAM" id="MobiDB-lite"/>
    </source>
</evidence>
<gene>
    <name evidence="8" type="ORF">CAMP_LOCUS2352</name>
</gene>
<dbReference type="InterPro" id="IPR037447">
    <property type="entry name" value="Ribosomal_eS10"/>
</dbReference>
<dbReference type="FunFam" id="1.10.10.10:FF:000025">
    <property type="entry name" value="40S ribosomal protein S10"/>
    <property type="match status" value="1"/>
</dbReference>
<evidence type="ECO:0000256" key="1">
    <source>
        <dbReference type="ARBA" id="ARBA00004496"/>
    </source>
</evidence>
<organism evidence="8 9">
    <name type="scientific">Caenorhabditis angaria</name>
    <dbReference type="NCBI Taxonomy" id="860376"/>
    <lineage>
        <taxon>Eukaryota</taxon>
        <taxon>Metazoa</taxon>
        <taxon>Ecdysozoa</taxon>
        <taxon>Nematoda</taxon>
        <taxon>Chromadorea</taxon>
        <taxon>Rhabditida</taxon>
        <taxon>Rhabditina</taxon>
        <taxon>Rhabditomorpha</taxon>
        <taxon>Rhabditoidea</taxon>
        <taxon>Rhabditidae</taxon>
        <taxon>Peloderinae</taxon>
        <taxon>Caenorhabditis</taxon>
    </lineage>
</organism>
<accession>A0A9P1MU29</accession>
<feature type="compositionally biased region" description="Basic and acidic residues" evidence="6">
    <location>
        <begin position="135"/>
        <end position="148"/>
    </location>
</feature>
<evidence type="ECO:0000256" key="4">
    <source>
        <dbReference type="ARBA" id="ARBA00022980"/>
    </source>
</evidence>
<protein>
    <recommendedName>
        <fullName evidence="7">Plectin/eS10 N-terminal domain-containing protein</fullName>
    </recommendedName>
</protein>
<dbReference type="PANTHER" id="PTHR12146">
    <property type="entry name" value="40S RIBOSOMAL PROTEIN S10"/>
    <property type="match status" value="1"/>
</dbReference>
<dbReference type="GO" id="GO:0003723">
    <property type="term" value="F:RNA binding"/>
    <property type="evidence" value="ECO:0007669"/>
    <property type="project" value="TreeGrafter"/>
</dbReference>
<evidence type="ECO:0000313" key="8">
    <source>
        <dbReference type="EMBL" id="CAI5439715.1"/>
    </source>
</evidence>
<proteinExistence type="inferred from homology"/>
<dbReference type="AlphaFoldDB" id="A0A9P1MU29"/>
<feature type="domain" description="Plectin/eS10 N-terminal" evidence="7">
    <location>
        <begin position="23"/>
        <end position="115"/>
    </location>
</feature>
<evidence type="ECO:0000256" key="2">
    <source>
        <dbReference type="ARBA" id="ARBA00007278"/>
    </source>
</evidence>
<dbReference type="PANTHER" id="PTHR12146:SF0">
    <property type="entry name" value="RIBOSOMAL PROTEIN S10"/>
    <property type="match status" value="1"/>
</dbReference>
<feature type="region of interest" description="Disordered" evidence="6">
    <location>
        <begin position="118"/>
        <end position="170"/>
    </location>
</feature>
<dbReference type="InterPro" id="IPR005326">
    <property type="entry name" value="Plectin_eS10_N"/>
</dbReference>